<name>A0A4Q9JVC5_9BACT</name>
<keyword evidence="2" id="KW-1185">Reference proteome</keyword>
<dbReference type="RefSeq" id="WP_131186765.1">
    <property type="nucleotide sequence ID" value="NZ_QPGR01000012.1"/>
</dbReference>
<comment type="caution">
    <text evidence="1">The sequence shown here is derived from an EMBL/GenBank/DDBJ whole genome shotgun (WGS) entry which is preliminary data.</text>
</comment>
<sequence length="398" mass="47016">PYPSLLDPNKLKDINEELNYHSIDANLAWELNLPLPDNYEFVFWGGHGVGNSGFHNFMRKNGLIAIPCTENYDGKINYFSFFNKILENKNQKIYIVLINYMQTNRKKLCTLIFPGKKISINLVRDPIGVIRNGISLTLKGKGFLDSIPFGMNPEIIFKNRVVYSGGGNFPNLNSIDNIINSPFKPFHDFILKKELINIKETLIIDMKEIAKDNAFETMKKLSKILDFNSPKKEDVKFYKTTFNDFRYLIPIHINMTNHLKSKNNIEIIFITSCYDSLYKNCIKINNIFSISNFYSLFITKNSYTFFKKYINKENIILIKNYIEKLITCFERVKEIEIKKKIQEKEILNHFKQNKEMALKFKKILDEEHLPYIKEQRPDIVKSWKYYQEFERMCEETIL</sequence>
<dbReference type="InterPro" id="IPR021353">
    <property type="entry name" value="DUF2972"/>
</dbReference>
<dbReference type="OrthoDB" id="5329998at2"/>
<protein>
    <submittedName>
        <fullName evidence="1">DUF2972 domain-containing protein</fullName>
    </submittedName>
</protein>
<feature type="non-terminal residue" evidence="1">
    <location>
        <position position="1"/>
    </location>
</feature>
<organism evidence="1 2">
    <name type="scientific">Campylobacter novaezeelandiae</name>
    <dbReference type="NCBI Taxonomy" id="2267891"/>
    <lineage>
        <taxon>Bacteria</taxon>
        <taxon>Pseudomonadati</taxon>
        <taxon>Campylobacterota</taxon>
        <taxon>Epsilonproteobacteria</taxon>
        <taxon>Campylobacterales</taxon>
        <taxon>Campylobacteraceae</taxon>
        <taxon>Campylobacter</taxon>
    </lineage>
</organism>
<dbReference type="AlphaFoldDB" id="A0A4Q9JVC5"/>
<accession>A0A4Q9JVC5</accession>
<dbReference type="EMBL" id="QPGR01000012">
    <property type="protein sequence ID" value="TBR79949.1"/>
    <property type="molecule type" value="Genomic_DNA"/>
</dbReference>
<gene>
    <name evidence="1" type="ORF">DU473_06480</name>
</gene>
<proteinExistence type="predicted"/>
<reference evidence="1 2" key="1">
    <citation type="submission" date="2018-07" db="EMBL/GenBank/DDBJ databases">
        <title>Campylobacter zealandensis sp. nov., isolated from birds and water in New Zealand.</title>
        <authorList>
            <person name="Wilkinson D.A."/>
            <person name="Biggs P.J."/>
            <person name="French N.P."/>
            <person name="Midwinter A.C."/>
        </authorList>
    </citation>
    <scope>NUCLEOTIDE SEQUENCE [LARGE SCALE GENOMIC DNA]</scope>
    <source>
        <strain evidence="1 2">B423b</strain>
    </source>
</reference>
<dbReference type="Proteomes" id="UP000292583">
    <property type="component" value="Unassembled WGS sequence"/>
</dbReference>
<evidence type="ECO:0000313" key="1">
    <source>
        <dbReference type="EMBL" id="TBR79949.1"/>
    </source>
</evidence>
<dbReference type="Pfam" id="PF11186">
    <property type="entry name" value="DUF2972"/>
    <property type="match status" value="1"/>
</dbReference>
<evidence type="ECO:0000313" key="2">
    <source>
        <dbReference type="Proteomes" id="UP000292583"/>
    </source>
</evidence>